<comment type="caution">
    <text evidence="2">The sequence shown here is derived from an EMBL/GenBank/DDBJ whole genome shotgun (WGS) entry which is preliminary data.</text>
</comment>
<gene>
    <name evidence="2" type="ORF">UPYG_G00330970</name>
</gene>
<keyword evidence="3" id="KW-1185">Reference proteome</keyword>
<name>A0ABD0VZM6_UMBPY</name>
<evidence type="ECO:0000313" key="3">
    <source>
        <dbReference type="Proteomes" id="UP001557470"/>
    </source>
</evidence>
<reference evidence="2 3" key="1">
    <citation type="submission" date="2024-06" db="EMBL/GenBank/DDBJ databases">
        <authorList>
            <person name="Pan Q."/>
            <person name="Wen M."/>
            <person name="Jouanno E."/>
            <person name="Zahm M."/>
            <person name="Klopp C."/>
            <person name="Cabau C."/>
            <person name="Louis A."/>
            <person name="Berthelot C."/>
            <person name="Parey E."/>
            <person name="Roest Crollius H."/>
            <person name="Montfort J."/>
            <person name="Robinson-Rechavi M."/>
            <person name="Bouchez O."/>
            <person name="Lampietro C."/>
            <person name="Lopez Roques C."/>
            <person name="Donnadieu C."/>
            <person name="Postlethwait J."/>
            <person name="Bobe J."/>
            <person name="Verreycken H."/>
            <person name="Guiguen Y."/>
        </authorList>
    </citation>
    <scope>NUCLEOTIDE SEQUENCE [LARGE SCALE GENOMIC DNA]</scope>
    <source>
        <strain evidence="2">Up_M1</strain>
        <tissue evidence="2">Testis</tissue>
    </source>
</reference>
<evidence type="ECO:0000313" key="2">
    <source>
        <dbReference type="EMBL" id="KAL0961730.1"/>
    </source>
</evidence>
<dbReference type="Proteomes" id="UP001557470">
    <property type="component" value="Unassembled WGS sequence"/>
</dbReference>
<accession>A0ABD0VZM6</accession>
<organism evidence="2 3">
    <name type="scientific">Umbra pygmaea</name>
    <name type="common">Eastern mudminnow</name>
    <dbReference type="NCBI Taxonomy" id="75934"/>
    <lineage>
        <taxon>Eukaryota</taxon>
        <taxon>Metazoa</taxon>
        <taxon>Chordata</taxon>
        <taxon>Craniata</taxon>
        <taxon>Vertebrata</taxon>
        <taxon>Euteleostomi</taxon>
        <taxon>Actinopterygii</taxon>
        <taxon>Neopterygii</taxon>
        <taxon>Teleostei</taxon>
        <taxon>Protacanthopterygii</taxon>
        <taxon>Esociformes</taxon>
        <taxon>Umbridae</taxon>
        <taxon>Umbra</taxon>
    </lineage>
</organism>
<dbReference type="EMBL" id="JAGEUA010000011">
    <property type="protein sequence ID" value="KAL0961730.1"/>
    <property type="molecule type" value="Genomic_DNA"/>
</dbReference>
<sequence length="603" mass="67873">MMPHDRYRTRRSALKRAWSTVGPFPRNLWIHPAVPEDDFDRVCARIWRDSIETDLNICPRTKDSKAPEHPSVREVPLSLPARVVRERIVSAPSARSPKVHSYVRANRPRCPLTRRAYMLKKITDPRSRTEVQLGKLNEVALMVDAEFQTLISQKESSQRCDLFGSTRLHKDVCGDRRAGNSTQCQAGLDLEQRKRPDMDLILDLEQRKRPDMDLILDLEQRKRPDMDLILDLEKTRPDMDLILDLEKTRPDMNLILDLEKTRPDMNLILDLEKTRLDMDLILDLENRKRQDSNLILDLEKKRPDMDFRGLLIPDLEGEEEAQSIMESPLNLLVLHMLDPLKQVPHLCAKLPTPVTNQLVPDLVPVATDLLVPELAPSDDDFPPLPSAASPWQADRLCQGSLPGNLPPPLIPIPGPFNLPGKVPASILVSTRPALLPDTVPAPTKVRATCPTPAKVPVFRNQTEARAPSPRTPQQELYDLMADFPALQPQGKEAPLGLQHPTKVPCCGPRNMVGLPVQELPYSSLFKGDQEMGRVNRRRGLRVPPINAGPEQEQPPKEITIVTGHVDQWPEINSTVTKHGVFTQASQQTSAAGGKEDPKKLEII</sequence>
<protein>
    <submittedName>
        <fullName evidence="2">Uncharacterized protein</fullName>
    </submittedName>
</protein>
<evidence type="ECO:0000256" key="1">
    <source>
        <dbReference type="SAM" id="MobiDB-lite"/>
    </source>
</evidence>
<feature type="compositionally biased region" description="Basic and acidic residues" evidence="1">
    <location>
        <begin position="593"/>
        <end position="603"/>
    </location>
</feature>
<dbReference type="AlphaFoldDB" id="A0ABD0VZM6"/>
<feature type="region of interest" description="Disordered" evidence="1">
    <location>
        <begin position="584"/>
        <end position="603"/>
    </location>
</feature>
<proteinExistence type="predicted"/>